<dbReference type="SUPFAM" id="SSF52047">
    <property type="entry name" value="RNI-like"/>
    <property type="match status" value="1"/>
</dbReference>
<gene>
    <name evidence="1" type="ORF">AZE42_05020</name>
</gene>
<proteinExistence type="predicted"/>
<evidence type="ECO:0000313" key="1">
    <source>
        <dbReference type="EMBL" id="OJA13276.1"/>
    </source>
</evidence>
<dbReference type="AlphaFoldDB" id="A0A1J8QNC3"/>
<dbReference type="EMBL" id="LVVM01004235">
    <property type="protein sequence ID" value="OJA13276.1"/>
    <property type="molecule type" value="Genomic_DNA"/>
</dbReference>
<evidence type="ECO:0000313" key="2">
    <source>
        <dbReference type="Proteomes" id="UP000183567"/>
    </source>
</evidence>
<reference evidence="1 2" key="1">
    <citation type="submission" date="2016-03" db="EMBL/GenBank/DDBJ databases">
        <title>Comparative genomics of the ectomycorrhizal sister species Rhizopogon vinicolor and Rhizopogon vesiculosus (Basidiomycota: Boletales) reveals a divergence of the mating type B locus.</title>
        <authorList>
            <person name="Mujic A.B."/>
            <person name="Kuo A."/>
            <person name="Tritt A."/>
            <person name="Lipzen A."/>
            <person name="Chen C."/>
            <person name="Johnson J."/>
            <person name="Sharma A."/>
            <person name="Barry K."/>
            <person name="Grigoriev I.V."/>
            <person name="Spatafora J.W."/>
        </authorList>
    </citation>
    <scope>NUCLEOTIDE SEQUENCE [LARGE SCALE GENOMIC DNA]</scope>
    <source>
        <strain evidence="1 2">AM-OR11-056</strain>
    </source>
</reference>
<keyword evidence="2" id="KW-1185">Reference proteome</keyword>
<comment type="caution">
    <text evidence="1">The sequence shown here is derived from an EMBL/GenBank/DDBJ whole genome shotgun (WGS) entry which is preliminary data.</text>
</comment>
<dbReference type="Gene3D" id="3.80.10.10">
    <property type="entry name" value="Ribonuclease Inhibitor"/>
    <property type="match status" value="1"/>
</dbReference>
<dbReference type="OrthoDB" id="3543113at2759"/>
<dbReference type="Proteomes" id="UP000183567">
    <property type="component" value="Unassembled WGS sequence"/>
</dbReference>
<name>A0A1J8QNC3_9AGAM</name>
<dbReference type="STRING" id="180088.A0A1J8QNC3"/>
<evidence type="ECO:0008006" key="3">
    <source>
        <dbReference type="Google" id="ProtNLM"/>
    </source>
</evidence>
<sequence length="344" mass="38619">MDLGGQKNASHCHLFLSPVLRHCQLPAIYSDLKCIGTRCPALESLFLGRAIADATDELPVKLLSETVRSCKQLKYLECPPLDCASWKHLSNLTTLVTVTISEGHDNIQLDPDNFNFAPFVNLTCLCFHMNTAAHFITIMRHLEFPSLKVFGVTAVELPLTEAEQLLHALSKCKAYQTLESIDIFCTGGLESLEPLLQNATRHLFCFTQLRTLELHLHSPIYLDNDLLMEAVSSWPHIRSLSFYSTPLVTFRGLFAALRLCPHLDTFAAEIDAVNIDVDPEAESFQHTSLRTLDLSYSDVEDPQAVARIIFSMLPCISEVLHWDILEWDQVDSELESLRLSVVPA</sequence>
<accession>A0A1J8QNC3</accession>
<protein>
    <recommendedName>
        <fullName evidence="3">F-box domain-containing protein</fullName>
    </recommendedName>
</protein>
<organism evidence="1 2">
    <name type="scientific">Rhizopogon vesiculosus</name>
    <dbReference type="NCBI Taxonomy" id="180088"/>
    <lineage>
        <taxon>Eukaryota</taxon>
        <taxon>Fungi</taxon>
        <taxon>Dikarya</taxon>
        <taxon>Basidiomycota</taxon>
        <taxon>Agaricomycotina</taxon>
        <taxon>Agaricomycetes</taxon>
        <taxon>Agaricomycetidae</taxon>
        <taxon>Boletales</taxon>
        <taxon>Suillineae</taxon>
        <taxon>Rhizopogonaceae</taxon>
        <taxon>Rhizopogon</taxon>
    </lineage>
</organism>
<dbReference type="InterPro" id="IPR032675">
    <property type="entry name" value="LRR_dom_sf"/>
</dbReference>